<name>A0A2I2EY18_ASPCN</name>
<dbReference type="GeneID" id="36521785"/>
<dbReference type="Proteomes" id="UP000234585">
    <property type="component" value="Unassembled WGS sequence"/>
</dbReference>
<dbReference type="EMBL" id="KZ559216">
    <property type="protein sequence ID" value="PLB33259.1"/>
    <property type="molecule type" value="Genomic_DNA"/>
</dbReference>
<protein>
    <submittedName>
        <fullName evidence="2">Uncharacterized protein</fullName>
    </submittedName>
</protein>
<accession>A0A2I2EY18</accession>
<keyword evidence="3" id="KW-1185">Reference proteome</keyword>
<gene>
    <name evidence="2" type="ORF">BDW47DRAFT_114303</name>
</gene>
<feature type="region of interest" description="Disordered" evidence="1">
    <location>
        <begin position="1"/>
        <end position="34"/>
    </location>
</feature>
<proteinExistence type="predicted"/>
<sequence>MGTPRALQPHGNAPTASSEDWAGMNSEVKSHSVRKTRLCRGRTNLKRQMAVVLSAVALVHVANSRILGLTIETMKTIPIYLGQDDP</sequence>
<organism evidence="2 3">
    <name type="scientific">Aspergillus candidus</name>
    <dbReference type="NCBI Taxonomy" id="41067"/>
    <lineage>
        <taxon>Eukaryota</taxon>
        <taxon>Fungi</taxon>
        <taxon>Dikarya</taxon>
        <taxon>Ascomycota</taxon>
        <taxon>Pezizomycotina</taxon>
        <taxon>Eurotiomycetes</taxon>
        <taxon>Eurotiomycetidae</taxon>
        <taxon>Eurotiales</taxon>
        <taxon>Aspergillaceae</taxon>
        <taxon>Aspergillus</taxon>
        <taxon>Aspergillus subgen. Circumdati</taxon>
    </lineage>
</organism>
<reference evidence="2 3" key="1">
    <citation type="submission" date="2017-12" db="EMBL/GenBank/DDBJ databases">
        <authorList>
            <consortium name="DOE Joint Genome Institute"/>
            <person name="Haridas S."/>
            <person name="Kjaerbolling I."/>
            <person name="Vesth T.C."/>
            <person name="Frisvad J.C."/>
            <person name="Nybo J.L."/>
            <person name="Theobald S."/>
            <person name="Kuo A."/>
            <person name="Bowyer P."/>
            <person name="Matsuda Y."/>
            <person name="Mondo S."/>
            <person name="Lyhne E.K."/>
            <person name="Kogle M.E."/>
            <person name="Clum A."/>
            <person name="Lipzen A."/>
            <person name="Salamov A."/>
            <person name="Ngan C.Y."/>
            <person name="Daum C."/>
            <person name="Chiniquy J."/>
            <person name="Barry K."/>
            <person name="LaButti K."/>
            <person name="Simmons B.A."/>
            <person name="Magnuson J.K."/>
            <person name="Mortensen U.H."/>
            <person name="Larsen T.O."/>
            <person name="Grigoriev I.V."/>
            <person name="Baker S.E."/>
            <person name="Andersen M.R."/>
            <person name="Nordberg H.P."/>
            <person name="Cantor M.N."/>
            <person name="Hua S.X."/>
        </authorList>
    </citation>
    <scope>NUCLEOTIDE SEQUENCE [LARGE SCALE GENOMIC DNA]</scope>
    <source>
        <strain evidence="2 3">CBS 102.13</strain>
    </source>
</reference>
<dbReference type="AlphaFoldDB" id="A0A2I2EY18"/>
<dbReference type="RefSeq" id="XP_024667271.1">
    <property type="nucleotide sequence ID" value="XM_024814625.1"/>
</dbReference>
<evidence type="ECO:0000313" key="2">
    <source>
        <dbReference type="EMBL" id="PLB33259.1"/>
    </source>
</evidence>
<evidence type="ECO:0000313" key="3">
    <source>
        <dbReference type="Proteomes" id="UP000234585"/>
    </source>
</evidence>
<evidence type="ECO:0000256" key="1">
    <source>
        <dbReference type="SAM" id="MobiDB-lite"/>
    </source>
</evidence>